<evidence type="ECO:0000256" key="2">
    <source>
        <dbReference type="SAM" id="Phobius"/>
    </source>
</evidence>
<reference evidence="3" key="1">
    <citation type="submission" date="2022-10" db="EMBL/GenBank/DDBJ databases">
        <title>Comparative genomic analysis of Cohnella hashimotonis sp. nov., isolated from the International Space Station.</title>
        <authorList>
            <person name="Simpson A."/>
            <person name="Venkateswaran K."/>
        </authorList>
    </citation>
    <scope>NUCLEOTIDE SEQUENCE</scope>
    <source>
        <strain evidence="3">DSM 28161</strain>
    </source>
</reference>
<protein>
    <submittedName>
        <fullName evidence="3">Uncharacterized protein</fullName>
    </submittedName>
</protein>
<name>A0A9X4KPF7_9BACL</name>
<feature type="transmembrane region" description="Helical" evidence="2">
    <location>
        <begin position="54"/>
        <end position="73"/>
    </location>
</feature>
<evidence type="ECO:0000313" key="4">
    <source>
        <dbReference type="Proteomes" id="UP001153404"/>
    </source>
</evidence>
<keyword evidence="4" id="KW-1185">Reference proteome</keyword>
<keyword evidence="2" id="KW-0472">Membrane</keyword>
<keyword evidence="2" id="KW-0812">Transmembrane</keyword>
<dbReference type="AlphaFoldDB" id="A0A9X4KPF7"/>
<comment type="caution">
    <text evidence="3">The sequence shown here is derived from an EMBL/GenBank/DDBJ whole genome shotgun (WGS) entry which is preliminary data.</text>
</comment>
<evidence type="ECO:0000313" key="3">
    <source>
        <dbReference type="EMBL" id="MDG0808337.1"/>
    </source>
</evidence>
<gene>
    <name evidence="3" type="ORF">OMP40_02110</name>
</gene>
<dbReference type="EMBL" id="JAPDIA010000001">
    <property type="protein sequence ID" value="MDG0808337.1"/>
    <property type="molecule type" value="Genomic_DNA"/>
</dbReference>
<organism evidence="3 4">
    <name type="scientific">Cohnella rhizosphaerae</name>
    <dbReference type="NCBI Taxonomy" id="1457232"/>
    <lineage>
        <taxon>Bacteria</taxon>
        <taxon>Bacillati</taxon>
        <taxon>Bacillota</taxon>
        <taxon>Bacilli</taxon>
        <taxon>Bacillales</taxon>
        <taxon>Paenibacillaceae</taxon>
        <taxon>Cohnella</taxon>
    </lineage>
</organism>
<feature type="region of interest" description="Disordered" evidence="1">
    <location>
        <begin position="234"/>
        <end position="281"/>
    </location>
</feature>
<proteinExistence type="predicted"/>
<keyword evidence="2" id="KW-1133">Transmembrane helix</keyword>
<evidence type="ECO:0000256" key="1">
    <source>
        <dbReference type="SAM" id="MobiDB-lite"/>
    </source>
</evidence>
<sequence length="281" mass="30201">MTAAVAEGEAAAGNGAMPGGMSAARWRTWLVAMSVVAAGIAWKTLYAEAPGTRGLVLFLGATTACAGLCLYLWNGWPLRERAEAYRELEARPAAGGPVPERHMFNPSWSEPEADEAPRAPDAAPFARFGSFTEKSESVGETFGTDINDRPHTEWLSARREATELLASPQAAVSAECYLEWESAERPCKIPLKAESLVIGRSRDAAQHVDDSGGHIQSAFGDAATARKVARQRFGFPQRKLAQRKSDGALRSLSARSGRLPPDGRFDLPVPRAKRAASGIVR</sequence>
<feature type="transmembrane region" description="Helical" evidence="2">
    <location>
        <begin position="26"/>
        <end position="42"/>
    </location>
</feature>
<accession>A0A9X4KPF7</accession>
<dbReference type="Proteomes" id="UP001153404">
    <property type="component" value="Unassembled WGS sequence"/>
</dbReference>